<organism evidence="2">
    <name type="scientific">Tanacetum cinerariifolium</name>
    <name type="common">Dalmatian daisy</name>
    <name type="synonym">Chrysanthemum cinerariifolium</name>
    <dbReference type="NCBI Taxonomy" id="118510"/>
    <lineage>
        <taxon>Eukaryota</taxon>
        <taxon>Viridiplantae</taxon>
        <taxon>Streptophyta</taxon>
        <taxon>Embryophyta</taxon>
        <taxon>Tracheophyta</taxon>
        <taxon>Spermatophyta</taxon>
        <taxon>Magnoliopsida</taxon>
        <taxon>eudicotyledons</taxon>
        <taxon>Gunneridae</taxon>
        <taxon>Pentapetalae</taxon>
        <taxon>asterids</taxon>
        <taxon>campanulids</taxon>
        <taxon>Asterales</taxon>
        <taxon>Asteraceae</taxon>
        <taxon>Asteroideae</taxon>
        <taxon>Anthemideae</taxon>
        <taxon>Anthemidinae</taxon>
        <taxon>Tanacetum</taxon>
    </lineage>
</organism>
<sequence>MGNNDEQSNDEAAPKGDWYKKPKRPPTPDADWDKRQRVDFLGPTFNILKGTCKSLTELEYHFEECFKAKNERLDWHNPEGKSYSFDLCKPLSLIPDHRGRQVIPQDYFIFNNDLEYLKGYFTLGYKRQRFYEFANNKRSTKDVYSRKQIITITKLKIIKWYDYGQLDEIEVRREDQQLYTFKEERDDLNVALRMFTRRVVIQRRVEDLQLGVESYQKKLNLTKPDTFRSDFRKRTAYTAYSDPHGVIYVDQNNRNRLMRTGELHKFNDGTLNFVQTILHDIASGIRMEYLPKKN</sequence>
<reference evidence="2" key="1">
    <citation type="journal article" date="2019" name="Sci. Rep.">
        <title>Draft genome of Tanacetum cinerariifolium, the natural source of mosquito coil.</title>
        <authorList>
            <person name="Yamashiro T."/>
            <person name="Shiraishi A."/>
            <person name="Satake H."/>
            <person name="Nakayama K."/>
        </authorList>
    </citation>
    <scope>NUCLEOTIDE SEQUENCE</scope>
</reference>
<proteinExistence type="predicted"/>
<name>A0A6L2JPD8_TANCI</name>
<evidence type="ECO:0000256" key="1">
    <source>
        <dbReference type="SAM" id="MobiDB-lite"/>
    </source>
</evidence>
<dbReference type="AlphaFoldDB" id="A0A6L2JPD8"/>
<feature type="region of interest" description="Disordered" evidence="1">
    <location>
        <begin position="1"/>
        <end position="34"/>
    </location>
</feature>
<gene>
    <name evidence="2" type="ORF">Tci_010814</name>
</gene>
<comment type="caution">
    <text evidence="2">The sequence shown here is derived from an EMBL/GenBank/DDBJ whole genome shotgun (WGS) entry which is preliminary data.</text>
</comment>
<evidence type="ECO:0000313" key="2">
    <source>
        <dbReference type="EMBL" id="GEU38836.1"/>
    </source>
</evidence>
<dbReference type="EMBL" id="BKCJ010001100">
    <property type="protein sequence ID" value="GEU38836.1"/>
    <property type="molecule type" value="Genomic_DNA"/>
</dbReference>
<protein>
    <submittedName>
        <fullName evidence="2">Uncharacterized protein</fullName>
    </submittedName>
</protein>
<accession>A0A6L2JPD8</accession>